<name>A0A5D3BAA3_CUCMM</name>
<evidence type="ECO:0000313" key="2">
    <source>
        <dbReference type="Proteomes" id="UP000321947"/>
    </source>
</evidence>
<reference evidence="1 2" key="1">
    <citation type="submission" date="2019-08" db="EMBL/GenBank/DDBJ databases">
        <title>Draft genome sequences of two oriental melons (Cucumis melo L. var makuwa).</title>
        <authorList>
            <person name="Kwon S.-Y."/>
        </authorList>
    </citation>
    <scope>NUCLEOTIDE SEQUENCE [LARGE SCALE GENOMIC DNA]</scope>
    <source>
        <strain evidence="2">cv. Chang Bougi</strain>
        <tissue evidence="1">Leaf</tissue>
    </source>
</reference>
<dbReference type="AlphaFoldDB" id="A0A5D3BAA3"/>
<dbReference type="EMBL" id="SSTD01019758">
    <property type="protein sequence ID" value="TYJ96213.1"/>
    <property type="molecule type" value="Genomic_DNA"/>
</dbReference>
<gene>
    <name evidence="1" type="ORF">E5676_scaffold261G00530</name>
</gene>
<proteinExistence type="predicted"/>
<organism evidence="1 2">
    <name type="scientific">Cucumis melo var. makuwa</name>
    <name type="common">Oriental melon</name>
    <dbReference type="NCBI Taxonomy" id="1194695"/>
    <lineage>
        <taxon>Eukaryota</taxon>
        <taxon>Viridiplantae</taxon>
        <taxon>Streptophyta</taxon>
        <taxon>Embryophyta</taxon>
        <taxon>Tracheophyta</taxon>
        <taxon>Spermatophyta</taxon>
        <taxon>Magnoliopsida</taxon>
        <taxon>eudicotyledons</taxon>
        <taxon>Gunneridae</taxon>
        <taxon>Pentapetalae</taxon>
        <taxon>rosids</taxon>
        <taxon>fabids</taxon>
        <taxon>Cucurbitales</taxon>
        <taxon>Cucurbitaceae</taxon>
        <taxon>Benincaseae</taxon>
        <taxon>Cucumis</taxon>
    </lineage>
</organism>
<protein>
    <recommendedName>
        <fullName evidence="3">CACTA en-spm transposon protein</fullName>
    </recommendedName>
</protein>
<comment type="caution">
    <text evidence="1">The sequence shown here is derived from an EMBL/GenBank/DDBJ whole genome shotgun (WGS) entry which is preliminary data.</text>
</comment>
<accession>A0A5D3BAA3</accession>
<dbReference type="PANTHER" id="PTHR48258">
    <property type="entry name" value="DUF4218 DOMAIN-CONTAINING PROTEIN-RELATED"/>
    <property type="match status" value="1"/>
</dbReference>
<dbReference type="Proteomes" id="UP000321947">
    <property type="component" value="Unassembled WGS sequence"/>
</dbReference>
<sequence>MGICISTAQVLEMHEREKLSHVFFSLTMGPSLEVRCYSGCIVGGVQFHTIEGDFQCTRQNNGVMVVSENSGSNNNFYGILDELLFVQYLLGRRVWLLKYKWFDTTTTKVIGHRRIVLGGRSFSNTIGVLMRDTFPVRCLKWADVPPKYIEVVKGGLQQSRTNKAVRMKQLYNHNSGSKLSYNDNTSSLNNEKALNPSLGTRYVRPFWVDDLATQKVLVGALSPGPERLVEVLCLHTRKRCTPKRLVN</sequence>
<evidence type="ECO:0000313" key="1">
    <source>
        <dbReference type="EMBL" id="TYJ96213.1"/>
    </source>
</evidence>
<evidence type="ECO:0008006" key="3">
    <source>
        <dbReference type="Google" id="ProtNLM"/>
    </source>
</evidence>